<dbReference type="GO" id="GO:0032259">
    <property type="term" value="P:methylation"/>
    <property type="evidence" value="ECO:0007669"/>
    <property type="project" value="UniProtKB-KW"/>
</dbReference>
<dbReference type="FunFam" id="3.40.50.150:FF:000151">
    <property type="entry name" value="Methyltransferase-like protein"/>
    <property type="match status" value="1"/>
</dbReference>
<feature type="region of interest" description="Disordered" evidence="4">
    <location>
        <begin position="113"/>
        <end position="132"/>
    </location>
</feature>
<dbReference type="CDD" id="cd02440">
    <property type="entry name" value="AdoMet_MTases"/>
    <property type="match status" value="1"/>
</dbReference>
<dbReference type="SUPFAM" id="SSF53335">
    <property type="entry name" value="S-adenosyl-L-methionine-dependent methyltransferases"/>
    <property type="match status" value="1"/>
</dbReference>
<dbReference type="Proteomes" id="UP001519460">
    <property type="component" value="Unassembled WGS sequence"/>
</dbReference>
<name>A0ABD0JA43_9CAEN</name>
<keyword evidence="7" id="KW-1185">Reference proteome</keyword>
<reference evidence="6 7" key="1">
    <citation type="journal article" date="2023" name="Sci. Data">
        <title>Genome assembly of the Korean intertidal mud-creeper Batillaria attramentaria.</title>
        <authorList>
            <person name="Patra A.K."/>
            <person name="Ho P.T."/>
            <person name="Jun S."/>
            <person name="Lee S.J."/>
            <person name="Kim Y."/>
            <person name="Won Y.J."/>
        </authorList>
    </citation>
    <scope>NUCLEOTIDE SEQUENCE [LARGE SCALE GENOMIC DNA]</scope>
    <source>
        <strain evidence="6">Wonlab-2016</strain>
    </source>
</reference>
<comment type="similarity">
    <text evidence="1">Belongs to the methyltransferase superfamily. METL family.</text>
</comment>
<evidence type="ECO:0000313" key="6">
    <source>
        <dbReference type="EMBL" id="KAK7467736.1"/>
    </source>
</evidence>
<comment type="caution">
    <text evidence="6">The sequence shown here is derived from an EMBL/GenBank/DDBJ whole genome shotgun (WGS) entry which is preliminary data.</text>
</comment>
<keyword evidence="3" id="KW-0808">Transferase</keyword>
<dbReference type="InterPro" id="IPR013217">
    <property type="entry name" value="Methyltransf_12"/>
</dbReference>
<evidence type="ECO:0000313" key="7">
    <source>
        <dbReference type="Proteomes" id="UP001519460"/>
    </source>
</evidence>
<dbReference type="GO" id="GO:0008757">
    <property type="term" value="F:S-adenosylmethionine-dependent methyltransferase activity"/>
    <property type="evidence" value="ECO:0007669"/>
    <property type="project" value="UniProtKB-ARBA"/>
</dbReference>
<evidence type="ECO:0000256" key="4">
    <source>
        <dbReference type="SAM" id="MobiDB-lite"/>
    </source>
</evidence>
<dbReference type="EMBL" id="JACVVK020000542">
    <property type="protein sequence ID" value="KAK7467736.1"/>
    <property type="molecule type" value="Genomic_DNA"/>
</dbReference>
<evidence type="ECO:0000256" key="1">
    <source>
        <dbReference type="ARBA" id="ARBA00009725"/>
    </source>
</evidence>
<protein>
    <recommendedName>
        <fullName evidence="5">Methyltransferase type 12 domain-containing protein</fullName>
    </recommendedName>
</protein>
<evidence type="ECO:0000256" key="2">
    <source>
        <dbReference type="ARBA" id="ARBA00022603"/>
    </source>
</evidence>
<feature type="region of interest" description="Disordered" evidence="4">
    <location>
        <begin position="60"/>
        <end position="86"/>
    </location>
</feature>
<feature type="region of interest" description="Disordered" evidence="4">
    <location>
        <begin position="172"/>
        <end position="211"/>
    </location>
</feature>
<evidence type="ECO:0000256" key="3">
    <source>
        <dbReference type="ARBA" id="ARBA00022679"/>
    </source>
</evidence>
<keyword evidence="2" id="KW-0489">Methyltransferase</keyword>
<dbReference type="InterPro" id="IPR026113">
    <property type="entry name" value="METTL2/6/8-like"/>
</dbReference>
<dbReference type="Gene3D" id="3.40.50.150">
    <property type="entry name" value="Vaccinia Virus protein VP39"/>
    <property type="match status" value="1"/>
</dbReference>
<proteinExistence type="inferred from homology"/>
<dbReference type="AlphaFoldDB" id="A0ABD0JA43"/>
<feature type="domain" description="Methyltransferase type 12" evidence="5">
    <location>
        <begin position="307"/>
        <end position="410"/>
    </location>
</feature>
<accession>A0ABD0JA43</accession>
<sequence>MKVLLRSTFARECFCPVLKLLCTSVRQKSSGRTLKLPTWRQSQNEDTNHSKFLTSENKLMADDSHSQTDVPAAEGGDASSTRKAPFGTRYLTDPKNVFQHNAWDNVVWDEEQEAEARQTTQEQLQHAVSAEKQEEYEKEADIYWDKFYNQHQNRFFKDRHWLFIEFPELYSPNGKAATTTSDSGTKGKDSTPTKADAASTGVTQSADREDTGVATVEKYVSHPEATGTLTSQADQPAVSPLQLPHTTLCENQNRIDRNRRCVEQEGSNCISGVTKALDSVTVNTSSSAATPSSSGEFPGASATFRLLEVGCGVGNTVFPVLSTNNDPGLMMYCCDFSATAVQLVKEHPDYNPHRCHAFVWDITDDKAPLPFPPESLDIIILIFVLSAVHPDKMQQAVNRLADCLKPGGQLLFRDYGRYDLAQLRFKKGRCLSENFYVRGDGTRVYFFTQEELQSMFTAAGLEEVQNLVDRRLQVNRGRQIKMYRVWVQCKYRKPLSLTHQQAEVPNSASS</sequence>
<dbReference type="PANTHER" id="PTHR22809:SF11">
    <property type="entry name" value="TRNA N(3)-METHYLCYTIDINE METHYLTRANSFERASE METTL2"/>
    <property type="match status" value="1"/>
</dbReference>
<dbReference type="Pfam" id="PF08242">
    <property type="entry name" value="Methyltransf_12"/>
    <property type="match status" value="1"/>
</dbReference>
<dbReference type="PANTHER" id="PTHR22809">
    <property type="entry name" value="METHYLTRANSFERASE-RELATED"/>
    <property type="match status" value="1"/>
</dbReference>
<dbReference type="GO" id="GO:0008173">
    <property type="term" value="F:RNA methyltransferase activity"/>
    <property type="evidence" value="ECO:0007669"/>
    <property type="project" value="UniProtKB-ARBA"/>
</dbReference>
<evidence type="ECO:0000259" key="5">
    <source>
        <dbReference type="Pfam" id="PF08242"/>
    </source>
</evidence>
<organism evidence="6 7">
    <name type="scientific">Batillaria attramentaria</name>
    <dbReference type="NCBI Taxonomy" id="370345"/>
    <lineage>
        <taxon>Eukaryota</taxon>
        <taxon>Metazoa</taxon>
        <taxon>Spiralia</taxon>
        <taxon>Lophotrochozoa</taxon>
        <taxon>Mollusca</taxon>
        <taxon>Gastropoda</taxon>
        <taxon>Caenogastropoda</taxon>
        <taxon>Sorbeoconcha</taxon>
        <taxon>Cerithioidea</taxon>
        <taxon>Batillariidae</taxon>
        <taxon>Batillaria</taxon>
    </lineage>
</organism>
<gene>
    <name evidence="6" type="ORF">BaRGS_00037044</name>
</gene>
<dbReference type="InterPro" id="IPR029063">
    <property type="entry name" value="SAM-dependent_MTases_sf"/>
</dbReference>